<evidence type="ECO:0000256" key="2">
    <source>
        <dbReference type="ARBA" id="ARBA00022833"/>
    </source>
</evidence>
<dbReference type="InterPro" id="IPR013149">
    <property type="entry name" value="ADH-like_C"/>
</dbReference>
<accession>A0A2M6ZFZ1</accession>
<dbReference type="EMBL" id="PEWN01000081">
    <property type="protein sequence ID" value="PIU51282.1"/>
    <property type="molecule type" value="Genomic_DNA"/>
</dbReference>
<dbReference type="GO" id="GO:0008270">
    <property type="term" value="F:zinc ion binding"/>
    <property type="evidence" value="ECO:0007669"/>
    <property type="project" value="InterPro"/>
</dbReference>
<dbReference type="Pfam" id="PF00107">
    <property type="entry name" value="ADH_zinc_N"/>
    <property type="match status" value="1"/>
</dbReference>
<dbReference type="GO" id="GO:0016491">
    <property type="term" value="F:oxidoreductase activity"/>
    <property type="evidence" value="ECO:0007669"/>
    <property type="project" value="UniProtKB-KW"/>
</dbReference>
<dbReference type="InterPro" id="IPR013154">
    <property type="entry name" value="ADH-like_N"/>
</dbReference>
<dbReference type="SMART" id="SM00829">
    <property type="entry name" value="PKS_ER"/>
    <property type="match status" value="1"/>
</dbReference>
<dbReference type="CDD" id="cd08235">
    <property type="entry name" value="iditol_2_DH_like"/>
    <property type="match status" value="1"/>
</dbReference>
<dbReference type="InterPro" id="IPR050129">
    <property type="entry name" value="Zn_alcohol_dh"/>
</dbReference>
<dbReference type="PROSITE" id="PS00059">
    <property type="entry name" value="ADH_ZINC"/>
    <property type="match status" value="1"/>
</dbReference>
<gene>
    <name evidence="6" type="ORF">COS91_05240</name>
</gene>
<evidence type="ECO:0000259" key="5">
    <source>
        <dbReference type="SMART" id="SM00829"/>
    </source>
</evidence>
<dbReference type="InterPro" id="IPR002328">
    <property type="entry name" value="ADH_Zn_CS"/>
</dbReference>
<evidence type="ECO:0000256" key="1">
    <source>
        <dbReference type="ARBA" id="ARBA00022723"/>
    </source>
</evidence>
<organism evidence="6 7">
    <name type="scientific">Candidatus Desantisbacteria bacterium CG07_land_8_20_14_0_80_39_15</name>
    <dbReference type="NCBI Taxonomy" id="1974549"/>
    <lineage>
        <taxon>Bacteria</taxon>
        <taxon>Candidatus Desantisiibacteriota</taxon>
    </lineage>
</organism>
<comment type="caution">
    <text evidence="6">The sequence shown here is derived from an EMBL/GenBank/DDBJ whole genome shotgun (WGS) entry which is preliminary data.</text>
</comment>
<dbReference type="PANTHER" id="PTHR43401:SF2">
    <property type="entry name" value="L-THREONINE 3-DEHYDROGENASE"/>
    <property type="match status" value="1"/>
</dbReference>
<evidence type="ECO:0000313" key="6">
    <source>
        <dbReference type="EMBL" id="PIU51282.1"/>
    </source>
</evidence>
<dbReference type="Pfam" id="PF08240">
    <property type="entry name" value="ADH_N"/>
    <property type="match status" value="1"/>
</dbReference>
<reference evidence="7" key="1">
    <citation type="submission" date="2017-09" db="EMBL/GenBank/DDBJ databases">
        <title>Depth-based differentiation of microbial function through sediment-hosted aquifers and enrichment of novel symbionts in the deep terrestrial subsurface.</title>
        <authorList>
            <person name="Probst A.J."/>
            <person name="Ladd B."/>
            <person name="Jarett J.K."/>
            <person name="Geller-Mcgrath D.E."/>
            <person name="Sieber C.M.K."/>
            <person name="Emerson J.B."/>
            <person name="Anantharaman K."/>
            <person name="Thomas B.C."/>
            <person name="Malmstrom R."/>
            <person name="Stieglmeier M."/>
            <person name="Klingl A."/>
            <person name="Woyke T."/>
            <person name="Ryan C.M."/>
            <person name="Banfield J.F."/>
        </authorList>
    </citation>
    <scope>NUCLEOTIDE SEQUENCE [LARGE SCALE GENOMIC DNA]</scope>
</reference>
<keyword evidence="1 4" id="KW-0479">Metal-binding</keyword>
<evidence type="ECO:0000313" key="7">
    <source>
        <dbReference type="Proteomes" id="UP000229227"/>
    </source>
</evidence>
<evidence type="ECO:0000256" key="3">
    <source>
        <dbReference type="ARBA" id="ARBA00023002"/>
    </source>
</evidence>
<keyword evidence="3" id="KW-0560">Oxidoreductase</keyword>
<comment type="cofactor">
    <cofactor evidence="4">
        <name>Zn(2+)</name>
        <dbReference type="ChEBI" id="CHEBI:29105"/>
    </cofactor>
</comment>
<dbReference type="Proteomes" id="UP000229227">
    <property type="component" value="Unassembled WGS sequence"/>
</dbReference>
<protein>
    <submittedName>
        <fullName evidence="6">Alcohol dehydrogenase</fullName>
    </submittedName>
</protein>
<dbReference type="SUPFAM" id="SSF50129">
    <property type="entry name" value="GroES-like"/>
    <property type="match status" value="1"/>
</dbReference>
<dbReference type="Gene3D" id="3.90.180.10">
    <property type="entry name" value="Medium-chain alcohol dehydrogenases, catalytic domain"/>
    <property type="match status" value="1"/>
</dbReference>
<evidence type="ECO:0000256" key="4">
    <source>
        <dbReference type="RuleBase" id="RU361277"/>
    </source>
</evidence>
<dbReference type="Gene3D" id="3.40.50.720">
    <property type="entry name" value="NAD(P)-binding Rossmann-like Domain"/>
    <property type="match status" value="1"/>
</dbReference>
<feature type="domain" description="Enoyl reductase (ER)" evidence="5">
    <location>
        <begin position="8"/>
        <end position="337"/>
    </location>
</feature>
<dbReference type="InterPro" id="IPR020843">
    <property type="entry name" value="ER"/>
</dbReference>
<dbReference type="SUPFAM" id="SSF51735">
    <property type="entry name" value="NAD(P)-binding Rossmann-fold domains"/>
    <property type="match status" value="1"/>
</dbReference>
<dbReference type="AlphaFoldDB" id="A0A2M6ZFZ1"/>
<proteinExistence type="inferred from homology"/>
<dbReference type="InterPro" id="IPR011032">
    <property type="entry name" value="GroES-like_sf"/>
</dbReference>
<dbReference type="PANTHER" id="PTHR43401">
    <property type="entry name" value="L-THREONINE 3-DEHYDROGENASE"/>
    <property type="match status" value="1"/>
</dbReference>
<comment type="similarity">
    <text evidence="4">Belongs to the zinc-containing alcohol dehydrogenase family.</text>
</comment>
<keyword evidence="2 4" id="KW-0862">Zinc</keyword>
<dbReference type="InterPro" id="IPR036291">
    <property type="entry name" value="NAD(P)-bd_dom_sf"/>
</dbReference>
<sequence>MRVAMYYNNNDVRIEEMPIPEINENEILMKVMACGICGSDVMEWYRVKKAPLVLGHEATGVVEKVGGNVKKYKKGDRVFVSHHVPCNTCHYCLNNNHTVCDTLRTTNFDPGGFSQYVRVPEINVERGVFLLPEEMSFEEGTFIEPLACVIRGQRKAGMQSGKSVLVIGSGISGILHIQTAKASDASRTFASDINDYRLKAAKRFGADIVINAKENVSDMVKELNDGRGADLVIVCTSSISAIKQVFESIDRGGTVLFFAPTKPGVEIPLPLWELWHDGITITNSYAGSPRDIAEAIEIIREKKVNVVDMITHRLGLEEAGKGFRIVASAQDSIKVIIEPQR</sequence>
<name>A0A2M6ZFZ1_9BACT</name>